<evidence type="ECO:0000256" key="1">
    <source>
        <dbReference type="ARBA" id="ARBA00038310"/>
    </source>
</evidence>
<comment type="caution">
    <text evidence="3">The sequence shown here is derived from an EMBL/GenBank/DDBJ whole genome shotgun (WGS) entry which is preliminary data.</text>
</comment>
<name>A0A9W9EI44_9EURO</name>
<dbReference type="AlphaFoldDB" id="A0A9W9EI44"/>
<evidence type="ECO:0000259" key="2">
    <source>
        <dbReference type="Pfam" id="PF04909"/>
    </source>
</evidence>
<accession>A0A9W9EI44</accession>
<keyword evidence="4" id="KW-1185">Reference proteome</keyword>
<dbReference type="RefSeq" id="XP_056468658.1">
    <property type="nucleotide sequence ID" value="XM_056623670.1"/>
</dbReference>
<dbReference type="SUPFAM" id="SSF51556">
    <property type="entry name" value="Metallo-dependent hydrolases"/>
    <property type="match status" value="1"/>
</dbReference>
<sequence length="362" mass="40326">MPIPIVDSHIHLFPGSHLPTFAWYNPDGPLSAQHSVDQYRHATSSVPATSETTDAKYLRGFIFLETDRVSSIEESESSGAPGWKHALDEVSLLTRIALGQPVDGEGHGPSDKEFCLGIVPWAPVPGGPDVLRPYMEKVKKRTTTEEVWRKVCGVRYLVQDKPAGVMLQQKFIDGLRWLGREGLAFDLGVDARQGGLDQLREAVEMMGRVYSNDAESPVTIVINHLCKPNLRLAPESVPTHPEYLEWKSLVTRMAAVSPRTYMKLSGAFSELPPLSTESEPDINDLASRLQPWTDVVFDAFGPDRIMFGSDWPVANIGGGGNDISWYRWRRVVERVFERRSLSEEQKAGIWGQVAITAYGIEL</sequence>
<gene>
    <name evidence="3" type="ORF">N7532_011179</name>
</gene>
<dbReference type="PANTHER" id="PTHR43569:SF2">
    <property type="entry name" value="AMIDOHYDROLASE-RELATED DOMAIN-CONTAINING PROTEIN"/>
    <property type="match status" value="1"/>
</dbReference>
<evidence type="ECO:0000313" key="3">
    <source>
        <dbReference type="EMBL" id="KAJ5082136.1"/>
    </source>
</evidence>
<comment type="similarity">
    <text evidence="1">Belongs to the metallo-dependent hydrolases superfamily.</text>
</comment>
<reference evidence="3" key="2">
    <citation type="journal article" date="2023" name="IMA Fungus">
        <title>Comparative genomic study of the Penicillium genus elucidates a diverse pangenome and 15 lateral gene transfer events.</title>
        <authorList>
            <person name="Petersen C."/>
            <person name="Sorensen T."/>
            <person name="Nielsen M.R."/>
            <person name="Sondergaard T.E."/>
            <person name="Sorensen J.L."/>
            <person name="Fitzpatrick D.A."/>
            <person name="Frisvad J.C."/>
            <person name="Nielsen K.L."/>
        </authorList>
    </citation>
    <scope>NUCLEOTIDE SEQUENCE</scope>
    <source>
        <strain evidence="3">IBT 30761</strain>
    </source>
</reference>
<organism evidence="3 4">
    <name type="scientific">Penicillium argentinense</name>
    <dbReference type="NCBI Taxonomy" id="1131581"/>
    <lineage>
        <taxon>Eukaryota</taxon>
        <taxon>Fungi</taxon>
        <taxon>Dikarya</taxon>
        <taxon>Ascomycota</taxon>
        <taxon>Pezizomycotina</taxon>
        <taxon>Eurotiomycetes</taxon>
        <taxon>Eurotiomycetidae</taxon>
        <taxon>Eurotiales</taxon>
        <taxon>Aspergillaceae</taxon>
        <taxon>Penicillium</taxon>
    </lineage>
</organism>
<proteinExistence type="inferred from homology"/>
<protein>
    <recommendedName>
        <fullName evidence="2">Amidohydrolase-related domain-containing protein</fullName>
    </recommendedName>
</protein>
<feature type="domain" description="Amidohydrolase-related" evidence="2">
    <location>
        <begin position="125"/>
        <end position="359"/>
    </location>
</feature>
<dbReference type="InterPro" id="IPR006680">
    <property type="entry name" value="Amidohydro-rel"/>
</dbReference>
<dbReference type="Proteomes" id="UP001149074">
    <property type="component" value="Unassembled WGS sequence"/>
</dbReference>
<dbReference type="EMBL" id="JAPQKI010000011">
    <property type="protein sequence ID" value="KAJ5082136.1"/>
    <property type="molecule type" value="Genomic_DNA"/>
</dbReference>
<dbReference type="InterPro" id="IPR052350">
    <property type="entry name" value="Metallo-dep_Lactonases"/>
</dbReference>
<dbReference type="GO" id="GO:0016787">
    <property type="term" value="F:hydrolase activity"/>
    <property type="evidence" value="ECO:0007669"/>
    <property type="project" value="InterPro"/>
</dbReference>
<reference evidence="3" key="1">
    <citation type="submission" date="2022-11" db="EMBL/GenBank/DDBJ databases">
        <authorList>
            <person name="Petersen C."/>
        </authorList>
    </citation>
    <scope>NUCLEOTIDE SEQUENCE</scope>
    <source>
        <strain evidence="3">IBT 30761</strain>
    </source>
</reference>
<dbReference type="Pfam" id="PF04909">
    <property type="entry name" value="Amidohydro_2"/>
    <property type="match status" value="1"/>
</dbReference>
<evidence type="ECO:0000313" key="4">
    <source>
        <dbReference type="Proteomes" id="UP001149074"/>
    </source>
</evidence>
<dbReference type="OrthoDB" id="2135488at2759"/>
<dbReference type="Gene3D" id="3.20.20.140">
    <property type="entry name" value="Metal-dependent hydrolases"/>
    <property type="match status" value="1"/>
</dbReference>
<dbReference type="InterPro" id="IPR032466">
    <property type="entry name" value="Metal_Hydrolase"/>
</dbReference>
<dbReference type="PANTHER" id="PTHR43569">
    <property type="entry name" value="AMIDOHYDROLASE"/>
    <property type="match status" value="1"/>
</dbReference>
<dbReference type="GeneID" id="81362649"/>